<dbReference type="InterPro" id="IPR003593">
    <property type="entry name" value="AAA+_ATPase"/>
</dbReference>
<dbReference type="PROSITE" id="PS50929">
    <property type="entry name" value="ABC_TM1F"/>
    <property type="match status" value="1"/>
</dbReference>
<dbReference type="InterPro" id="IPR027417">
    <property type="entry name" value="P-loop_NTPase"/>
</dbReference>
<evidence type="ECO:0000256" key="3">
    <source>
        <dbReference type="ARBA" id="ARBA00022475"/>
    </source>
</evidence>
<evidence type="ECO:0000256" key="7">
    <source>
        <dbReference type="ARBA" id="ARBA00022989"/>
    </source>
</evidence>
<proteinExistence type="predicted"/>
<comment type="subcellular location">
    <subcellularLocation>
        <location evidence="1">Cell membrane</location>
        <topology evidence="1">Multi-pass membrane protein</topology>
    </subcellularLocation>
</comment>
<dbReference type="GO" id="GO:0005524">
    <property type="term" value="F:ATP binding"/>
    <property type="evidence" value="ECO:0007669"/>
    <property type="project" value="UniProtKB-KW"/>
</dbReference>
<dbReference type="Gene3D" id="1.20.1560.10">
    <property type="entry name" value="ABC transporter type 1, transmembrane domain"/>
    <property type="match status" value="1"/>
</dbReference>
<dbReference type="STRING" id="1121345.SAMN02745217_04299"/>
<evidence type="ECO:0000256" key="4">
    <source>
        <dbReference type="ARBA" id="ARBA00022692"/>
    </source>
</evidence>
<dbReference type="PANTHER" id="PTHR24221">
    <property type="entry name" value="ATP-BINDING CASSETTE SUB-FAMILY B"/>
    <property type="match status" value="1"/>
</dbReference>
<dbReference type="RefSeq" id="WP_073590933.1">
    <property type="nucleotide sequence ID" value="NZ_FRFD01000015.1"/>
</dbReference>
<dbReference type="PANTHER" id="PTHR24221:SF654">
    <property type="entry name" value="ATP-BINDING CASSETTE SUB-FAMILY B MEMBER 6"/>
    <property type="match status" value="1"/>
</dbReference>
<evidence type="ECO:0000313" key="12">
    <source>
        <dbReference type="EMBL" id="SHO53816.1"/>
    </source>
</evidence>
<feature type="transmembrane region" description="Helical" evidence="9">
    <location>
        <begin position="164"/>
        <end position="181"/>
    </location>
</feature>
<evidence type="ECO:0000259" key="10">
    <source>
        <dbReference type="PROSITE" id="PS50893"/>
    </source>
</evidence>
<evidence type="ECO:0000256" key="6">
    <source>
        <dbReference type="ARBA" id="ARBA00022840"/>
    </source>
</evidence>
<feature type="domain" description="ABC transmembrane type-1" evidence="11">
    <location>
        <begin position="30"/>
        <end position="305"/>
    </location>
</feature>
<dbReference type="PROSITE" id="PS50893">
    <property type="entry name" value="ABC_TRANSPORTER_2"/>
    <property type="match status" value="1"/>
</dbReference>
<keyword evidence="3" id="KW-1003">Cell membrane</keyword>
<dbReference type="InterPro" id="IPR036640">
    <property type="entry name" value="ABC1_TM_sf"/>
</dbReference>
<dbReference type="InterPro" id="IPR011527">
    <property type="entry name" value="ABC1_TM_dom"/>
</dbReference>
<dbReference type="Proteomes" id="UP000184612">
    <property type="component" value="Unassembled WGS sequence"/>
</dbReference>
<dbReference type="CDD" id="cd07346">
    <property type="entry name" value="ABC_6TM_exporters"/>
    <property type="match status" value="1"/>
</dbReference>
<keyword evidence="2" id="KW-0813">Transport</keyword>
<evidence type="ECO:0000256" key="8">
    <source>
        <dbReference type="ARBA" id="ARBA00023136"/>
    </source>
</evidence>
<evidence type="ECO:0000259" key="11">
    <source>
        <dbReference type="PROSITE" id="PS50929"/>
    </source>
</evidence>
<reference evidence="12 13" key="1">
    <citation type="submission" date="2016-12" db="EMBL/GenBank/DDBJ databases">
        <authorList>
            <person name="Song W.-J."/>
            <person name="Kurnit D.M."/>
        </authorList>
    </citation>
    <scope>NUCLEOTIDE SEQUENCE [LARGE SCALE GENOMIC DNA]</scope>
    <source>
        <strain evidence="12 13">DSM 12503</strain>
    </source>
</reference>
<dbReference type="Gene3D" id="3.40.50.300">
    <property type="entry name" value="P-loop containing nucleotide triphosphate hydrolases"/>
    <property type="match status" value="1"/>
</dbReference>
<feature type="transmembrane region" description="Helical" evidence="9">
    <location>
        <begin position="21"/>
        <end position="46"/>
    </location>
</feature>
<name>A0A1M7YMQ4_9FIRM</name>
<dbReference type="GO" id="GO:0140359">
    <property type="term" value="F:ABC-type transporter activity"/>
    <property type="evidence" value="ECO:0007669"/>
    <property type="project" value="InterPro"/>
</dbReference>
<dbReference type="OrthoDB" id="9770415at2"/>
<dbReference type="SMART" id="SM00382">
    <property type="entry name" value="AAA"/>
    <property type="match status" value="1"/>
</dbReference>
<feature type="transmembrane region" description="Helical" evidence="9">
    <location>
        <begin position="268"/>
        <end position="287"/>
    </location>
</feature>
<keyword evidence="13" id="KW-1185">Reference proteome</keyword>
<dbReference type="SUPFAM" id="SSF52540">
    <property type="entry name" value="P-loop containing nucleoside triphosphate hydrolases"/>
    <property type="match status" value="1"/>
</dbReference>
<dbReference type="Pfam" id="PF00005">
    <property type="entry name" value="ABC_tran"/>
    <property type="match status" value="1"/>
</dbReference>
<sequence length="566" mass="63396">MKITELYKKIKENLGKYAFKYFIAAGIEQLVIVICLNVVIAFAVQYAVTAAAKNNIDYLYYAIGILGVALLVAFLIIPIAGYLSNKYMKEAITEIKLRFYQHVIYLKKEESSKFHAGNLMSLFTDDIKQIEDLYSVKIKEFLSVCFIGPISIGALLSLNWIMGLIVLFFGIISILFTTFCAKKNKIISGKLQNAKSESSSKLMDLLNGLEDTKILGISNLLHKNYSEECNKVKGLTKKQGGLEAIIVLFSGFMYYFKEIVVLAAGIMLMRRGILSIGEIIASAYLLVNAGYMFDNIGIFYANVQKSLVSVERLEMFWNAERENFGEDSEEQSICMETAYGDKIIQFDHVHFGYKEKKNILNDVNFEIAEGDYVAIVGPSGSGKSTIIKLLLGFYGNDSGDILIKGRGIQEYSVWQLRNMTSYVPQEPYLFPGTIKENIQYGNWTADMEQIIQASKDALCHEFISELPEGYDTAVGNGTSLSGGQIQRIAIARALLKKAHIMLLDEPTAALDAESEKQVLETLDKLKNRITIIVITHKIYTISRCDKVFALDNGQIFLSEPKYQGSL</sequence>
<accession>A0A1M7YMQ4</accession>
<evidence type="ECO:0000256" key="2">
    <source>
        <dbReference type="ARBA" id="ARBA00022448"/>
    </source>
</evidence>
<keyword evidence="5" id="KW-0547">Nucleotide-binding</keyword>
<gene>
    <name evidence="12" type="ORF">SAMN02745217_04299</name>
</gene>
<keyword evidence="4 9" id="KW-0812">Transmembrane</keyword>
<keyword evidence="8 9" id="KW-0472">Membrane</keyword>
<keyword evidence="6 12" id="KW-0067">ATP-binding</keyword>
<evidence type="ECO:0000256" key="1">
    <source>
        <dbReference type="ARBA" id="ARBA00004651"/>
    </source>
</evidence>
<keyword evidence="7 9" id="KW-1133">Transmembrane helix</keyword>
<dbReference type="SUPFAM" id="SSF90123">
    <property type="entry name" value="ABC transporter transmembrane region"/>
    <property type="match status" value="1"/>
</dbReference>
<dbReference type="PROSITE" id="PS00211">
    <property type="entry name" value="ABC_TRANSPORTER_1"/>
    <property type="match status" value="1"/>
</dbReference>
<evidence type="ECO:0000256" key="5">
    <source>
        <dbReference type="ARBA" id="ARBA00022741"/>
    </source>
</evidence>
<evidence type="ECO:0000256" key="9">
    <source>
        <dbReference type="SAM" id="Phobius"/>
    </source>
</evidence>
<dbReference type="FunFam" id="3.40.50.300:FF:000221">
    <property type="entry name" value="Multidrug ABC transporter ATP-binding protein"/>
    <property type="match status" value="1"/>
</dbReference>
<feature type="transmembrane region" description="Helical" evidence="9">
    <location>
        <begin position="240"/>
        <end position="256"/>
    </location>
</feature>
<dbReference type="GO" id="GO:0016887">
    <property type="term" value="F:ATP hydrolysis activity"/>
    <property type="evidence" value="ECO:0007669"/>
    <property type="project" value="InterPro"/>
</dbReference>
<dbReference type="Pfam" id="PF00664">
    <property type="entry name" value="ABC_membrane"/>
    <property type="match status" value="1"/>
</dbReference>
<dbReference type="InterPro" id="IPR017871">
    <property type="entry name" value="ABC_transporter-like_CS"/>
</dbReference>
<organism evidence="12 13">
    <name type="scientific">Anaerocolumna xylanovorans DSM 12503</name>
    <dbReference type="NCBI Taxonomy" id="1121345"/>
    <lineage>
        <taxon>Bacteria</taxon>
        <taxon>Bacillati</taxon>
        <taxon>Bacillota</taxon>
        <taxon>Clostridia</taxon>
        <taxon>Lachnospirales</taxon>
        <taxon>Lachnospiraceae</taxon>
        <taxon>Anaerocolumna</taxon>
    </lineage>
</organism>
<dbReference type="EMBL" id="FRFD01000015">
    <property type="protein sequence ID" value="SHO53816.1"/>
    <property type="molecule type" value="Genomic_DNA"/>
</dbReference>
<dbReference type="InterPro" id="IPR039421">
    <property type="entry name" value="Type_1_exporter"/>
</dbReference>
<feature type="domain" description="ABC transporter" evidence="10">
    <location>
        <begin position="344"/>
        <end position="566"/>
    </location>
</feature>
<feature type="transmembrane region" description="Helical" evidence="9">
    <location>
        <begin position="58"/>
        <end position="83"/>
    </location>
</feature>
<dbReference type="InterPro" id="IPR003439">
    <property type="entry name" value="ABC_transporter-like_ATP-bd"/>
</dbReference>
<dbReference type="GO" id="GO:0005886">
    <property type="term" value="C:plasma membrane"/>
    <property type="evidence" value="ECO:0007669"/>
    <property type="project" value="UniProtKB-SubCell"/>
</dbReference>
<dbReference type="AlphaFoldDB" id="A0A1M7YMQ4"/>
<protein>
    <submittedName>
        <fullName evidence="12">ATP-binding cassette, subfamily B</fullName>
    </submittedName>
</protein>
<evidence type="ECO:0000313" key="13">
    <source>
        <dbReference type="Proteomes" id="UP000184612"/>
    </source>
</evidence>